<proteinExistence type="predicted"/>
<dbReference type="EnsemblPlants" id="OMERI09G01150.1">
    <property type="protein sequence ID" value="OMERI09G01150.1"/>
    <property type="gene ID" value="OMERI09G01150"/>
</dbReference>
<reference evidence="2" key="2">
    <citation type="submission" date="2018-05" db="EMBL/GenBank/DDBJ databases">
        <title>OmerRS3 (Oryza meridionalis Reference Sequence Version 3).</title>
        <authorList>
            <person name="Zhang J."/>
            <person name="Kudrna D."/>
            <person name="Lee S."/>
            <person name="Talag J."/>
            <person name="Welchert J."/>
            <person name="Wing R.A."/>
        </authorList>
    </citation>
    <scope>NUCLEOTIDE SEQUENCE [LARGE SCALE GENOMIC DNA]</scope>
    <source>
        <strain evidence="2">cv. OR44</strain>
    </source>
</reference>
<dbReference type="Gramene" id="OMERI09G01150.1">
    <property type="protein sequence ID" value="OMERI09G01150.1"/>
    <property type="gene ID" value="OMERI09G01150"/>
</dbReference>
<evidence type="ECO:0000256" key="1">
    <source>
        <dbReference type="SAM" id="MobiDB-lite"/>
    </source>
</evidence>
<dbReference type="HOGENOM" id="CLU_1312983_0_0_1"/>
<organism evidence="2">
    <name type="scientific">Oryza meridionalis</name>
    <dbReference type="NCBI Taxonomy" id="40149"/>
    <lineage>
        <taxon>Eukaryota</taxon>
        <taxon>Viridiplantae</taxon>
        <taxon>Streptophyta</taxon>
        <taxon>Embryophyta</taxon>
        <taxon>Tracheophyta</taxon>
        <taxon>Spermatophyta</taxon>
        <taxon>Magnoliopsida</taxon>
        <taxon>Liliopsida</taxon>
        <taxon>Poales</taxon>
        <taxon>Poaceae</taxon>
        <taxon>BOP clade</taxon>
        <taxon>Oryzoideae</taxon>
        <taxon>Oryzeae</taxon>
        <taxon>Oryzinae</taxon>
        <taxon>Oryza</taxon>
    </lineage>
</organism>
<protein>
    <submittedName>
        <fullName evidence="2">Uncharacterized protein</fullName>
    </submittedName>
</protein>
<reference evidence="2" key="1">
    <citation type="submission" date="2015-04" db="UniProtKB">
        <authorList>
            <consortium name="EnsemblPlants"/>
        </authorList>
    </citation>
    <scope>IDENTIFICATION</scope>
</reference>
<feature type="compositionally biased region" description="Low complexity" evidence="1">
    <location>
        <begin position="34"/>
        <end position="50"/>
    </location>
</feature>
<accession>A0A0E0EPM4</accession>
<feature type="region of interest" description="Disordered" evidence="1">
    <location>
        <begin position="1"/>
        <end position="54"/>
    </location>
</feature>
<dbReference type="AlphaFoldDB" id="A0A0E0EPM4"/>
<dbReference type="Proteomes" id="UP000008021">
    <property type="component" value="Chromosome 9"/>
</dbReference>
<keyword evidence="3" id="KW-1185">Reference proteome</keyword>
<feature type="region of interest" description="Disordered" evidence="1">
    <location>
        <begin position="146"/>
        <end position="167"/>
    </location>
</feature>
<name>A0A0E0EPM4_9ORYZ</name>
<evidence type="ECO:0000313" key="3">
    <source>
        <dbReference type="Proteomes" id="UP000008021"/>
    </source>
</evidence>
<sequence>AAARRCGSAGRGGHGAGVARRRPGKTRRNSGDPSAAAAARGGARASSAAGQCHGRARLQGDRAVELAWLRRRTPQVEGSASFRVTRHCYRREGLPWDGETAEFDGARRGAAETGAASGRRCSQVFDAWSSSFSGSRLIPTAATATRATPLHTPPPTPAEKPYGSGAAPAHQVFDTRWWRDLVSLRWSKGFRERKSKSEVGICNAHIFVRD</sequence>
<evidence type="ECO:0000313" key="2">
    <source>
        <dbReference type="EnsemblPlants" id="OMERI09G01150.1"/>
    </source>
</evidence>
<feature type="compositionally biased region" description="Basic residues" evidence="1">
    <location>
        <begin position="19"/>
        <end position="28"/>
    </location>
</feature>